<comment type="caution">
    <text evidence="1">The sequence shown here is derived from an EMBL/GenBank/DDBJ whole genome shotgun (WGS) entry which is preliminary data.</text>
</comment>
<dbReference type="RefSeq" id="WP_120711209.1">
    <property type="nucleotide sequence ID" value="NZ_RBCJ01000002.1"/>
</dbReference>
<dbReference type="AlphaFoldDB" id="A0A3B0C4Y2"/>
<gene>
    <name evidence="1" type="ORF">D7Z94_08870</name>
</gene>
<dbReference type="EMBL" id="RBCJ01000002">
    <property type="protein sequence ID" value="RKN81053.1"/>
    <property type="molecule type" value="Genomic_DNA"/>
</dbReference>
<sequence>MKLTNDQIEEAAYIFEKENGHPGDDYTKRILAESELTVFSSKELEKIIVDGFDKGFYNNSDTKTSAYWALSKRFNHDLIPFFNRRLKSELEAKNSAAVYQLLIALGNMGVPVFNKDREGGSAIYETELNLRDAKEYLKRVNKV</sequence>
<dbReference type="OrthoDB" id="1437392at2"/>
<protein>
    <submittedName>
        <fullName evidence="1">Uncharacterized protein</fullName>
    </submittedName>
</protein>
<organism evidence="1 2">
    <name type="scientific">Ulvibacterium marinum</name>
    <dbReference type="NCBI Taxonomy" id="2419782"/>
    <lineage>
        <taxon>Bacteria</taxon>
        <taxon>Pseudomonadati</taxon>
        <taxon>Bacteroidota</taxon>
        <taxon>Flavobacteriia</taxon>
        <taxon>Flavobacteriales</taxon>
        <taxon>Flavobacteriaceae</taxon>
        <taxon>Ulvibacterium</taxon>
    </lineage>
</organism>
<accession>A0A3B0C4Y2</accession>
<keyword evidence="2" id="KW-1185">Reference proteome</keyword>
<dbReference type="Proteomes" id="UP000276603">
    <property type="component" value="Unassembled WGS sequence"/>
</dbReference>
<evidence type="ECO:0000313" key="2">
    <source>
        <dbReference type="Proteomes" id="UP000276603"/>
    </source>
</evidence>
<proteinExistence type="predicted"/>
<reference evidence="1 2" key="1">
    <citation type="submission" date="2018-10" db="EMBL/GenBank/DDBJ databases">
        <title>Ulvibacterium marinum gen. nov., sp. nov., a novel marine bacterium of the family Flavobacteriaceae, isolated from a culture of the green alga Ulva prolifera.</title>
        <authorList>
            <person name="Zhang Z."/>
        </authorList>
    </citation>
    <scope>NUCLEOTIDE SEQUENCE [LARGE SCALE GENOMIC DNA]</scope>
    <source>
        <strain evidence="1 2">CCMM003</strain>
    </source>
</reference>
<name>A0A3B0C4Y2_9FLAO</name>
<evidence type="ECO:0000313" key="1">
    <source>
        <dbReference type="EMBL" id="RKN81053.1"/>
    </source>
</evidence>